<name>A0A409WLY2_PSICY</name>
<dbReference type="AlphaFoldDB" id="A0A409WLY2"/>
<dbReference type="Proteomes" id="UP000283269">
    <property type="component" value="Unassembled WGS sequence"/>
</dbReference>
<evidence type="ECO:0000313" key="1">
    <source>
        <dbReference type="EMBL" id="PPQ79528.1"/>
    </source>
</evidence>
<accession>A0A409WLY2</accession>
<dbReference type="EMBL" id="NHYD01003373">
    <property type="protein sequence ID" value="PPQ79528.1"/>
    <property type="molecule type" value="Genomic_DNA"/>
</dbReference>
<sequence length="397" mass="45427">MSSTDSYYSSLEFSSDSFSDISRSVLAHSAPGSDDADFLANAFDQLETGSPSAGFQFNPVDDLWFHNIENVVLQAEDHFFRVPPTLFFAKSSVFSDIYHKRDVSSTSFFTYAYHGNDPKIIEQLGAPGCTIIKMLGVTAVEAATFLSALIDPEYFEGPPARETLEFILAIFKLASKYEVRFLRRRALAHLERVYPCSDIDDWDRREDFSTFSIERQEFHCHPVSSTLTGTLNIIELCTAYNVPWILPTAFYECCLYDMKTLLAHPKWKDCPGSLPNDIKTRIICGYLAHKEESSRVLAFLHTDLPHCENEQVCSNIRRVELRKLCTVREQPREMQDFLGKVWDMSDWDEFVSQGMCNSCLSCCKALHRAFRQVSWDNLPAMYGLPNWDKLRAQRQAL</sequence>
<evidence type="ECO:0000313" key="2">
    <source>
        <dbReference type="Proteomes" id="UP000283269"/>
    </source>
</evidence>
<proteinExistence type="predicted"/>
<reference evidence="1 2" key="1">
    <citation type="journal article" date="2018" name="Evol. Lett.">
        <title>Horizontal gene cluster transfer increased hallucinogenic mushroom diversity.</title>
        <authorList>
            <person name="Reynolds H.T."/>
            <person name="Vijayakumar V."/>
            <person name="Gluck-Thaler E."/>
            <person name="Korotkin H.B."/>
            <person name="Matheny P.B."/>
            <person name="Slot J.C."/>
        </authorList>
    </citation>
    <scope>NUCLEOTIDE SEQUENCE [LARGE SCALE GENOMIC DNA]</scope>
    <source>
        <strain evidence="1 2">2631</strain>
    </source>
</reference>
<dbReference type="InParanoid" id="A0A409WLY2"/>
<evidence type="ECO:0008006" key="3">
    <source>
        <dbReference type="Google" id="ProtNLM"/>
    </source>
</evidence>
<organism evidence="1 2">
    <name type="scientific">Psilocybe cyanescens</name>
    <dbReference type="NCBI Taxonomy" id="93625"/>
    <lineage>
        <taxon>Eukaryota</taxon>
        <taxon>Fungi</taxon>
        <taxon>Dikarya</taxon>
        <taxon>Basidiomycota</taxon>
        <taxon>Agaricomycotina</taxon>
        <taxon>Agaricomycetes</taxon>
        <taxon>Agaricomycetidae</taxon>
        <taxon>Agaricales</taxon>
        <taxon>Agaricineae</taxon>
        <taxon>Strophariaceae</taxon>
        <taxon>Psilocybe</taxon>
    </lineage>
</organism>
<keyword evidence="2" id="KW-1185">Reference proteome</keyword>
<protein>
    <recommendedName>
        <fullName evidence="3">BTB domain-containing protein</fullName>
    </recommendedName>
</protein>
<comment type="caution">
    <text evidence="1">The sequence shown here is derived from an EMBL/GenBank/DDBJ whole genome shotgun (WGS) entry which is preliminary data.</text>
</comment>
<dbReference type="OrthoDB" id="3036049at2759"/>
<gene>
    <name evidence="1" type="ORF">CVT25_003410</name>
</gene>